<dbReference type="Pfam" id="PF10708">
    <property type="entry name" value="DUF2510"/>
    <property type="match status" value="1"/>
</dbReference>
<name>A0AAW8ESB7_9MICO</name>
<feature type="transmembrane region" description="Helical" evidence="1">
    <location>
        <begin position="201"/>
        <end position="223"/>
    </location>
</feature>
<comment type="caution">
    <text evidence="3">The sequence shown here is derived from an EMBL/GenBank/DDBJ whole genome shotgun (WGS) entry which is preliminary data.</text>
</comment>
<dbReference type="AlphaFoldDB" id="A0AAW8ESB7"/>
<dbReference type="RefSeq" id="WP_292906719.1">
    <property type="nucleotide sequence ID" value="NZ_JAUSXV010000001.1"/>
</dbReference>
<evidence type="ECO:0000313" key="3">
    <source>
        <dbReference type="EMBL" id="MDQ0646406.1"/>
    </source>
</evidence>
<evidence type="ECO:0000259" key="2">
    <source>
        <dbReference type="Pfam" id="PF10708"/>
    </source>
</evidence>
<reference evidence="3 4" key="1">
    <citation type="submission" date="2023-07" db="EMBL/GenBank/DDBJ databases">
        <title>Comparative genomics of wheat-associated soil bacteria to identify genetic determinants of phenazine resistance.</title>
        <authorList>
            <person name="Mouncey N."/>
        </authorList>
    </citation>
    <scope>NUCLEOTIDE SEQUENCE [LARGE SCALE GENOMIC DNA]</scope>
    <source>
        <strain evidence="3 4">W4I9-1</strain>
    </source>
</reference>
<dbReference type="EMBL" id="JAUSXV010000001">
    <property type="protein sequence ID" value="MDQ0646406.1"/>
    <property type="molecule type" value="Genomic_DNA"/>
</dbReference>
<proteinExistence type="predicted"/>
<accession>A0AAW8ESB7</accession>
<dbReference type="Proteomes" id="UP001244427">
    <property type="component" value="Unassembled WGS sequence"/>
</dbReference>
<keyword evidence="1" id="KW-0472">Membrane</keyword>
<keyword evidence="1" id="KW-1133">Transmembrane helix</keyword>
<keyword evidence="4" id="KW-1185">Reference proteome</keyword>
<sequence>MTTPQGWYDAGVPGRQRWWDGAQWTAHERDAPVASPSMGWYLVPGTVDVRWWDGTVWTPYRIRDGKPKPDAFAIEPPSTGLILGIMFLVLGLAQLSLALATRSPGNFVTPVLFVLVAVVWIVGARHSQGVRALPAPQSMPIIDPVARPLPGEVEGPGAGWYPMTGQVTRWWTGARWSWYIGMKFGARPGYAGPRGYITSMIVGWFMAGLAVLGLALGVTGAALSASPAGAFMIAIGFVFAVVFAGLALFILLLTRSRRNAMLLPTSPPPLR</sequence>
<gene>
    <name evidence="3" type="ORF">QFZ53_000602</name>
</gene>
<protein>
    <submittedName>
        <fullName evidence="3">Zinc transporter ZupT</fullName>
    </submittedName>
</protein>
<evidence type="ECO:0000256" key="1">
    <source>
        <dbReference type="SAM" id="Phobius"/>
    </source>
</evidence>
<dbReference type="InterPro" id="IPR018929">
    <property type="entry name" value="DUF2510"/>
</dbReference>
<feature type="domain" description="DUF2510" evidence="2">
    <location>
        <begin position="6"/>
        <end position="36"/>
    </location>
</feature>
<keyword evidence="1" id="KW-0812">Transmembrane</keyword>
<organism evidence="3 4">
    <name type="scientific">Microbacterium natoriense</name>
    <dbReference type="NCBI Taxonomy" id="284570"/>
    <lineage>
        <taxon>Bacteria</taxon>
        <taxon>Bacillati</taxon>
        <taxon>Actinomycetota</taxon>
        <taxon>Actinomycetes</taxon>
        <taxon>Micrococcales</taxon>
        <taxon>Microbacteriaceae</taxon>
        <taxon>Microbacterium</taxon>
    </lineage>
</organism>
<evidence type="ECO:0000313" key="4">
    <source>
        <dbReference type="Proteomes" id="UP001244427"/>
    </source>
</evidence>
<feature type="transmembrane region" description="Helical" evidence="1">
    <location>
        <begin position="229"/>
        <end position="253"/>
    </location>
</feature>
<feature type="transmembrane region" description="Helical" evidence="1">
    <location>
        <begin position="81"/>
        <end position="101"/>
    </location>
</feature>
<feature type="transmembrane region" description="Helical" evidence="1">
    <location>
        <begin position="107"/>
        <end position="124"/>
    </location>
</feature>